<dbReference type="SUPFAM" id="SSF47336">
    <property type="entry name" value="ACP-like"/>
    <property type="match status" value="1"/>
</dbReference>
<evidence type="ECO:0000259" key="1">
    <source>
        <dbReference type="PROSITE" id="PS50075"/>
    </source>
</evidence>
<dbReference type="OrthoDB" id="3483265at2"/>
<comment type="caution">
    <text evidence="2">The sequence shown here is derived from an EMBL/GenBank/DDBJ whole genome shotgun (WGS) entry which is preliminary data.</text>
</comment>
<reference evidence="2 3" key="1">
    <citation type="submission" date="2019-05" db="EMBL/GenBank/DDBJ databases">
        <title>Comparative genomics and metabolomics analyses of clavulanic acid producing Streptomyces species provides insight into specialized metabolism and evolution of beta-lactam biosynthetic gene clusters.</title>
        <authorList>
            <person name="Moore M.A."/>
            <person name="Cruz-Morales P."/>
            <person name="Barona Gomez F."/>
            <person name="Kapil T."/>
        </authorList>
    </citation>
    <scope>NUCLEOTIDE SEQUENCE [LARGE SCALE GENOMIC DNA]</scope>
    <source>
        <strain evidence="2 3">NRRL 5741</strain>
    </source>
</reference>
<evidence type="ECO:0000313" key="3">
    <source>
        <dbReference type="Proteomes" id="UP000419138"/>
    </source>
</evidence>
<dbReference type="EMBL" id="VCLA01000192">
    <property type="protein sequence ID" value="MQT04672.1"/>
    <property type="molecule type" value="Genomic_DNA"/>
</dbReference>
<dbReference type="Pfam" id="PF00550">
    <property type="entry name" value="PP-binding"/>
    <property type="match status" value="1"/>
</dbReference>
<dbReference type="InterPro" id="IPR036736">
    <property type="entry name" value="ACP-like_sf"/>
</dbReference>
<protein>
    <recommendedName>
        <fullName evidence="1">Carrier domain-containing protein</fullName>
    </recommendedName>
</protein>
<dbReference type="Proteomes" id="UP000419138">
    <property type="component" value="Unassembled WGS sequence"/>
</dbReference>
<dbReference type="InterPro" id="IPR009081">
    <property type="entry name" value="PP-bd_ACP"/>
</dbReference>
<dbReference type="PROSITE" id="PS50075">
    <property type="entry name" value="CARRIER"/>
    <property type="match status" value="1"/>
</dbReference>
<gene>
    <name evidence="2" type="ORF">FF041_32320</name>
</gene>
<dbReference type="Gene3D" id="1.10.1200.10">
    <property type="entry name" value="ACP-like"/>
    <property type="match status" value="1"/>
</dbReference>
<keyword evidence="3" id="KW-1185">Reference proteome</keyword>
<name>A0A646KQV2_STRJU</name>
<dbReference type="RefSeq" id="WP_153480996.1">
    <property type="nucleotide sequence ID" value="NZ_JBEPDZ010000028.1"/>
</dbReference>
<evidence type="ECO:0000313" key="2">
    <source>
        <dbReference type="EMBL" id="MQT04672.1"/>
    </source>
</evidence>
<dbReference type="AlphaFoldDB" id="A0A646KQV2"/>
<accession>A0A646KQV2</accession>
<organism evidence="2 3">
    <name type="scientific">Streptomyces jumonjinensis</name>
    <dbReference type="NCBI Taxonomy" id="1945"/>
    <lineage>
        <taxon>Bacteria</taxon>
        <taxon>Bacillati</taxon>
        <taxon>Actinomycetota</taxon>
        <taxon>Actinomycetes</taxon>
        <taxon>Kitasatosporales</taxon>
        <taxon>Streptomycetaceae</taxon>
        <taxon>Streptomyces</taxon>
    </lineage>
</organism>
<proteinExistence type="predicted"/>
<feature type="domain" description="Carrier" evidence="1">
    <location>
        <begin position="9"/>
        <end position="86"/>
    </location>
</feature>
<sequence length="90" mass="9783">MDGDLVEHTSLSLIEAKVSEIWTELLGREAAAQEDATFFELSGESIAAVRMVARVEDDLGVEIEVGDIFEEDPTLSTFIRLVAERAGVTA</sequence>